<gene>
    <name evidence="10" type="ORF">ACFQ0E_18105</name>
</gene>
<dbReference type="Proteomes" id="UP001597110">
    <property type="component" value="Unassembled WGS sequence"/>
</dbReference>
<dbReference type="PANTHER" id="PTHR42776:SF13">
    <property type="entry name" value="DIPEPTIDYL-PEPTIDASE 5"/>
    <property type="match status" value="1"/>
</dbReference>
<evidence type="ECO:0000256" key="6">
    <source>
        <dbReference type="ARBA" id="ARBA00032596"/>
    </source>
</evidence>
<dbReference type="PANTHER" id="PTHR42776">
    <property type="entry name" value="SERINE PEPTIDASE S9 FAMILY MEMBER"/>
    <property type="match status" value="1"/>
</dbReference>
<dbReference type="PROSITE" id="PS51257">
    <property type="entry name" value="PROKAR_LIPOPROTEIN"/>
    <property type="match status" value="1"/>
</dbReference>
<keyword evidence="4" id="KW-0007">Acetylation</keyword>
<dbReference type="Gene3D" id="2.120.10.30">
    <property type="entry name" value="TolB, C-terminal domain"/>
    <property type="match status" value="2"/>
</dbReference>
<dbReference type="RefSeq" id="WP_386826238.1">
    <property type="nucleotide sequence ID" value="NZ_JBHTIF010000005.1"/>
</dbReference>
<dbReference type="InterPro" id="IPR011042">
    <property type="entry name" value="6-blade_b-propeller_TolB-like"/>
</dbReference>
<comment type="function">
    <text evidence="7">This enzyme catalyzes the hydrolysis of the N-terminal peptide bond of an N-acetylated peptide to generate an N-acetylated amino acid and a peptide with a free N-terminus. It preferentially cleaves off Ac-Ala, Ac-Met and Ac-Ser. Also, involved in the degradation of oxidized and glycated proteins.</text>
</comment>
<dbReference type="Pfam" id="PF07676">
    <property type="entry name" value="PD40"/>
    <property type="match status" value="1"/>
</dbReference>
<evidence type="ECO:0000256" key="5">
    <source>
        <dbReference type="ARBA" id="ARBA00032284"/>
    </source>
</evidence>
<evidence type="ECO:0000256" key="1">
    <source>
        <dbReference type="ARBA" id="ARBA00022729"/>
    </source>
</evidence>
<dbReference type="SUPFAM" id="SSF82171">
    <property type="entry name" value="DPP6 N-terminal domain-like"/>
    <property type="match status" value="1"/>
</dbReference>
<feature type="signal peptide" evidence="8">
    <location>
        <begin position="1"/>
        <end position="20"/>
    </location>
</feature>
<keyword evidence="1 8" id="KW-0732">Signal</keyword>
<evidence type="ECO:0000259" key="9">
    <source>
        <dbReference type="Pfam" id="PF00326"/>
    </source>
</evidence>
<dbReference type="EMBL" id="JBHTIF010000005">
    <property type="protein sequence ID" value="MFD0727512.1"/>
    <property type="molecule type" value="Genomic_DNA"/>
</dbReference>
<proteinExistence type="predicted"/>
<keyword evidence="2" id="KW-0378">Hydrolase</keyword>
<dbReference type="PROSITE" id="PS00708">
    <property type="entry name" value="PRO_ENDOPEP_SER"/>
    <property type="match status" value="1"/>
</dbReference>
<evidence type="ECO:0000256" key="4">
    <source>
        <dbReference type="ARBA" id="ARBA00022990"/>
    </source>
</evidence>
<evidence type="ECO:0000313" key="10">
    <source>
        <dbReference type="EMBL" id="MFD0727512.1"/>
    </source>
</evidence>
<evidence type="ECO:0000313" key="11">
    <source>
        <dbReference type="Proteomes" id="UP001597110"/>
    </source>
</evidence>
<keyword evidence="3" id="KW-0645">Protease</keyword>
<evidence type="ECO:0000256" key="7">
    <source>
        <dbReference type="ARBA" id="ARBA00045885"/>
    </source>
</evidence>
<evidence type="ECO:0000256" key="8">
    <source>
        <dbReference type="SAM" id="SignalP"/>
    </source>
</evidence>
<organism evidence="10 11">
    <name type="scientific">Lysobacter brunescens</name>
    <dbReference type="NCBI Taxonomy" id="262323"/>
    <lineage>
        <taxon>Bacteria</taxon>
        <taxon>Pseudomonadati</taxon>
        <taxon>Pseudomonadota</taxon>
        <taxon>Gammaproteobacteria</taxon>
        <taxon>Lysobacterales</taxon>
        <taxon>Lysobacteraceae</taxon>
        <taxon>Lysobacter</taxon>
    </lineage>
</organism>
<dbReference type="InterPro" id="IPR002471">
    <property type="entry name" value="Pept_S9_AS"/>
</dbReference>
<evidence type="ECO:0000256" key="2">
    <source>
        <dbReference type="ARBA" id="ARBA00022801"/>
    </source>
</evidence>
<reference evidence="11" key="1">
    <citation type="journal article" date="2019" name="Int. J. Syst. Evol. Microbiol.">
        <title>The Global Catalogue of Microorganisms (GCM) 10K type strain sequencing project: providing services to taxonomists for standard genome sequencing and annotation.</title>
        <authorList>
            <consortium name="The Broad Institute Genomics Platform"/>
            <consortium name="The Broad Institute Genome Sequencing Center for Infectious Disease"/>
            <person name="Wu L."/>
            <person name="Ma J."/>
        </authorList>
    </citation>
    <scope>NUCLEOTIDE SEQUENCE [LARGE SCALE GENOMIC DNA]</scope>
    <source>
        <strain evidence="11">CCUG 55585</strain>
    </source>
</reference>
<dbReference type="InterPro" id="IPR011659">
    <property type="entry name" value="WD40"/>
</dbReference>
<dbReference type="Gene3D" id="3.40.50.1820">
    <property type="entry name" value="alpha/beta hydrolase"/>
    <property type="match status" value="1"/>
</dbReference>
<name>A0ABW2YID3_9GAMM</name>
<dbReference type="SUPFAM" id="SSF53474">
    <property type="entry name" value="alpha/beta-Hydrolases"/>
    <property type="match status" value="1"/>
</dbReference>
<comment type="caution">
    <text evidence="10">The sequence shown here is derived from an EMBL/GenBank/DDBJ whole genome shotgun (WGS) entry which is preliminary data.</text>
</comment>
<keyword evidence="3" id="KW-0720">Serine protease</keyword>
<accession>A0ABW2YID3</accession>
<dbReference type="InterPro" id="IPR001375">
    <property type="entry name" value="Peptidase_S9_cat"/>
</dbReference>
<protein>
    <recommendedName>
        <fullName evidence="6">Acyl-peptide hydrolase</fullName>
    </recommendedName>
    <alternativeName>
        <fullName evidence="5">Acylaminoacyl-peptidase</fullName>
    </alternativeName>
</protein>
<evidence type="ECO:0000256" key="3">
    <source>
        <dbReference type="ARBA" id="ARBA00022825"/>
    </source>
</evidence>
<keyword evidence="11" id="KW-1185">Reference proteome</keyword>
<dbReference type="Pfam" id="PF00326">
    <property type="entry name" value="Peptidase_S9"/>
    <property type="match status" value="1"/>
</dbReference>
<sequence>MVMRNMAVALLALACIGAQSALMPAAMAQAKKEPFTVERSWKLQRIGAPTVSRDGRTIIAPVTRFAMDEDKAYSDLWVWNADGSGQRAFTTDAASDGSPAISPDGKYVAFTSQRGDDKAPQLYVMPLGGGEARRLTKLATGVQSPKWFEDGKRLAFVSRVFADLPLAEQGKRLDERKDRKMTGMVWDAGPVTAWDQYLDERQFHVFSVAFDAAANAEMPAIRALTQPSGYQLPRGSVQGAGGHFAVSPDGRELAFVADADPAINRSNNDVFVVAIEADGSGGKQARNLTADNKAGDGSPLYSPDGRHLSFVQQRIRGFYADKGRLMVFDRKAGTTRELFADWDRSAAGLVWAADSRRLYGAIDDAGTVRVYELPLDGAPRKVTAERSHGSLAVTDDGRLFGLRESFIEPPTLVRIDAKTGASTKLSTINDALLAATDLGTYESVTYKGANGRDIQMWVNYPPGFDKSKKYPFFMLIHGGPHNAITDGMAFRWNAQVFGSWGYVTAWPNFHGSSGFGQAFADSINPEWAEQPYQDVIKAAEWFQAQPWIDRDRMVAGGGSYGGYLTTVLLGREHPFKALVAHAAVYNLYSQYAADFSAEAPRFGGYWEPGNREVLERNSPHLAAAKFKTPTLVVHGQTDLRVPVNHGLELYHTLLNRGVPTRLLYYPNENHWVLKPQNSVFWYQQVKAWFDTYNPPKS</sequence>
<feature type="domain" description="Peptidase S9 prolyl oligopeptidase catalytic" evidence="9">
    <location>
        <begin position="489"/>
        <end position="692"/>
    </location>
</feature>
<dbReference type="InterPro" id="IPR029058">
    <property type="entry name" value="AB_hydrolase_fold"/>
</dbReference>
<feature type="chain" id="PRO_5046439890" description="Acyl-peptide hydrolase" evidence="8">
    <location>
        <begin position="21"/>
        <end position="697"/>
    </location>
</feature>